<name>A0A8B6HNY4_MYTGA</name>
<comment type="caution">
    <text evidence="2">The sequence shown here is derived from an EMBL/GenBank/DDBJ whole genome shotgun (WGS) entry which is preliminary data.</text>
</comment>
<evidence type="ECO:0000313" key="2">
    <source>
        <dbReference type="EMBL" id="VDI82582.1"/>
    </source>
</evidence>
<sequence>MENQITYNINNKEAQNITHPNGKHFKSDVINHWSVIDIDQVKVVVYQNGLERAFLDFNGTGTDKTNWFSQERLQNSSYSDLKKASHNFGYFFSVEGSDITKRRFFINKSWGGCYVGDAGWLLVAEGQGFNCHYESMFKGGYRANVLAIFVKFKSSTCQPLTDETDICSTPVQLSYNIYCYQLCNKTKPETNLQQKIQNLKKKLAVSKKDTNKHIRSLTSAPDNRYSSQTMGLVGTACIAVVVGILVAFDCINICQKCSTSNKVHTRK</sequence>
<dbReference type="OrthoDB" id="6104222at2759"/>
<evidence type="ECO:0000313" key="3">
    <source>
        <dbReference type="Proteomes" id="UP000596742"/>
    </source>
</evidence>
<reference evidence="2" key="1">
    <citation type="submission" date="2018-11" db="EMBL/GenBank/DDBJ databases">
        <authorList>
            <person name="Alioto T."/>
            <person name="Alioto T."/>
        </authorList>
    </citation>
    <scope>NUCLEOTIDE SEQUENCE</scope>
</reference>
<feature type="transmembrane region" description="Helical" evidence="1">
    <location>
        <begin position="229"/>
        <end position="248"/>
    </location>
</feature>
<evidence type="ECO:0000256" key="1">
    <source>
        <dbReference type="SAM" id="Phobius"/>
    </source>
</evidence>
<protein>
    <submittedName>
        <fullName evidence="2">Uncharacterized protein</fullName>
    </submittedName>
</protein>
<keyword evidence="3" id="KW-1185">Reference proteome</keyword>
<keyword evidence="1" id="KW-0812">Transmembrane</keyword>
<dbReference type="EMBL" id="UYJE01010373">
    <property type="protein sequence ID" value="VDI82582.1"/>
    <property type="molecule type" value="Genomic_DNA"/>
</dbReference>
<dbReference type="Proteomes" id="UP000596742">
    <property type="component" value="Unassembled WGS sequence"/>
</dbReference>
<dbReference type="AlphaFoldDB" id="A0A8B6HNY4"/>
<proteinExistence type="predicted"/>
<gene>
    <name evidence="2" type="ORF">MGAL_10B033186</name>
</gene>
<keyword evidence="1" id="KW-1133">Transmembrane helix</keyword>
<accession>A0A8B6HNY4</accession>
<keyword evidence="1" id="KW-0472">Membrane</keyword>
<organism evidence="2 3">
    <name type="scientific">Mytilus galloprovincialis</name>
    <name type="common">Mediterranean mussel</name>
    <dbReference type="NCBI Taxonomy" id="29158"/>
    <lineage>
        <taxon>Eukaryota</taxon>
        <taxon>Metazoa</taxon>
        <taxon>Spiralia</taxon>
        <taxon>Lophotrochozoa</taxon>
        <taxon>Mollusca</taxon>
        <taxon>Bivalvia</taxon>
        <taxon>Autobranchia</taxon>
        <taxon>Pteriomorphia</taxon>
        <taxon>Mytilida</taxon>
        <taxon>Mytiloidea</taxon>
        <taxon>Mytilidae</taxon>
        <taxon>Mytilinae</taxon>
        <taxon>Mytilus</taxon>
    </lineage>
</organism>